<reference evidence="2 3" key="1">
    <citation type="submission" date="2019-03" db="EMBL/GenBank/DDBJ databases">
        <title>Three New Species of Nocardioides, Nocardioides euryhalodurans sp. nov., Nocardioides seonyuensis sp. nov. and Nocardioides eburneoflavus sp. nov. Iolated from Soil.</title>
        <authorList>
            <person name="Roh S.G."/>
            <person name="Lee C."/>
            <person name="Kim M.-K."/>
            <person name="Kim S.B."/>
        </authorList>
    </citation>
    <scope>NUCLEOTIDE SEQUENCE [LARGE SCALE GENOMIC DNA]</scope>
    <source>
        <strain evidence="2 3">MMS17-SY207-3</strain>
    </source>
</reference>
<dbReference type="RefSeq" id="WP_135268539.1">
    <property type="nucleotide sequence ID" value="NZ_CP038436.1"/>
</dbReference>
<protein>
    <submittedName>
        <fullName evidence="2">Uncharacterized protein</fullName>
    </submittedName>
</protein>
<keyword evidence="1" id="KW-0812">Transmembrane</keyword>
<evidence type="ECO:0000313" key="3">
    <source>
        <dbReference type="Proteomes" id="UP000294853"/>
    </source>
</evidence>
<keyword evidence="1" id="KW-0472">Membrane</keyword>
<feature type="transmembrane region" description="Helical" evidence="1">
    <location>
        <begin position="21"/>
        <end position="42"/>
    </location>
</feature>
<keyword evidence="1" id="KW-1133">Transmembrane helix</keyword>
<evidence type="ECO:0000256" key="1">
    <source>
        <dbReference type="SAM" id="Phobius"/>
    </source>
</evidence>
<dbReference type="Proteomes" id="UP000294853">
    <property type="component" value="Chromosome"/>
</dbReference>
<gene>
    <name evidence="2" type="ORF">EXE58_14500</name>
</gene>
<dbReference type="OrthoDB" id="3828130at2"/>
<feature type="transmembrane region" description="Helical" evidence="1">
    <location>
        <begin position="86"/>
        <end position="103"/>
    </location>
</feature>
<dbReference type="AlphaFoldDB" id="A0A4P7III1"/>
<evidence type="ECO:0000313" key="2">
    <source>
        <dbReference type="EMBL" id="QBX56553.1"/>
    </source>
</evidence>
<dbReference type="PROSITE" id="PS51257">
    <property type="entry name" value="PROKAR_LIPOPROTEIN"/>
    <property type="match status" value="1"/>
</dbReference>
<proteinExistence type="predicted"/>
<keyword evidence="3" id="KW-1185">Reference proteome</keyword>
<dbReference type="EMBL" id="CP038436">
    <property type="protein sequence ID" value="QBX56553.1"/>
    <property type="molecule type" value="Genomic_DNA"/>
</dbReference>
<dbReference type="KEGG" id="nsn:EXE58_14500"/>
<accession>A0A4P7III1</accession>
<sequence>MAKDASSRNAVAQVRATLAQAIWLACAACALVLALGALLVALDANQGNSLVQFIKDAASAVDLGVFDRRAGVFDFRGDGADVKNALVNWGIAAVVWLVVGRILDRIVRP</sequence>
<organism evidence="2 3">
    <name type="scientific">Nocardioides seonyuensis</name>
    <dbReference type="NCBI Taxonomy" id="2518371"/>
    <lineage>
        <taxon>Bacteria</taxon>
        <taxon>Bacillati</taxon>
        <taxon>Actinomycetota</taxon>
        <taxon>Actinomycetes</taxon>
        <taxon>Propionibacteriales</taxon>
        <taxon>Nocardioidaceae</taxon>
        <taxon>Nocardioides</taxon>
    </lineage>
</organism>
<name>A0A4P7III1_9ACTN</name>